<evidence type="ECO:0000256" key="5">
    <source>
        <dbReference type="SAM" id="Coils"/>
    </source>
</evidence>
<evidence type="ECO:0000256" key="3">
    <source>
        <dbReference type="ARBA" id="ARBA00022989"/>
    </source>
</evidence>
<dbReference type="EMBL" id="JAPMOS010000016">
    <property type="protein sequence ID" value="KAJ4459886.1"/>
    <property type="molecule type" value="Genomic_DNA"/>
</dbReference>
<dbReference type="PANTHER" id="PTHR47193">
    <property type="entry name" value="CATION CHANNEL SPERM-ASSOCIATED PROTEIN 1"/>
    <property type="match status" value="1"/>
</dbReference>
<evidence type="ECO:0000313" key="9">
    <source>
        <dbReference type="EMBL" id="KAJ4459886.1"/>
    </source>
</evidence>
<feature type="transmembrane region" description="Helical" evidence="7">
    <location>
        <begin position="292"/>
        <end position="310"/>
    </location>
</feature>
<dbReference type="PANTHER" id="PTHR47193:SF1">
    <property type="entry name" value="CATION CHANNEL SPERM-ASSOCIATED PROTEIN 1"/>
    <property type="match status" value="1"/>
</dbReference>
<comment type="subcellular location">
    <subcellularLocation>
        <location evidence="1">Membrane</location>
        <topology evidence="1">Multi-pass membrane protein</topology>
    </subcellularLocation>
</comment>
<protein>
    <submittedName>
        <fullName evidence="9">Ion transporter</fullName>
    </submittedName>
</protein>
<feature type="compositionally biased region" description="Polar residues" evidence="6">
    <location>
        <begin position="391"/>
        <end position="400"/>
    </location>
</feature>
<dbReference type="Gene3D" id="1.20.120.350">
    <property type="entry name" value="Voltage-gated potassium channels. Chain C"/>
    <property type="match status" value="1"/>
</dbReference>
<dbReference type="InterPro" id="IPR027359">
    <property type="entry name" value="Volt_channel_dom_sf"/>
</dbReference>
<organism evidence="9 10">
    <name type="scientific">Paratrimastix pyriformis</name>
    <dbReference type="NCBI Taxonomy" id="342808"/>
    <lineage>
        <taxon>Eukaryota</taxon>
        <taxon>Metamonada</taxon>
        <taxon>Preaxostyla</taxon>
        <taxon>Paratrimastigidae</taxon>
        <taxon>Paratrimastix</taxon>
    </lineage>
</organism>
<keyword evidence="5" id="KW-0175">Coiled coil</keyword>
<dbReference type="Gene3D" id="1.10.287.70">
    <property type="match status" value="1"/>
</dbReference>
<sequence length="503" mass="54873">MAGMSYGPGASMGGSVSGSTTGTMSTYYGNNGSLMGSSMGSSAAGSMASAEEYYEEMLAESDMTMSLTMGGTAGATSTGSTYSATHIERAKRRHVAKTLPMSKYYKSWSTFRRFLHGTVVEARWFSATTLVIVLLNTVMVTVQSIASIHAYALWSMAIVDAFFLAVYIFEAAAKIYVWRLNYFKDGWNVFDFVVVLASLTDYLQYLSITGVGVDVKIFRFLRIFRAVRAVRTLRVLRTVRMLRNLQMIVNTILSSASALGSIAALLFLIMYVFALIGRSLFAATLPERFGTLWYSFFTLFQMLTLDDWYTVQEENRPSDPTLLLFLIVFIIVETFIFINLFIAVICNNLEQANIRAIAQKRAVIHSFKRQKEKAQALELAKMDRSIASTADLSRTNMSQPVPSPLASPPTVEGGPEGGPPVITPQLVPPQTPGGTVITMGLGGANGPIASAHEVVDDIMHGAEAADGVLLLAALESNLENYQAKAKLLDDLVDIAEDSANRGR</sequence>
<feature type="transmembrane region" description="Helical" evidence="7">
    <location>
        <begin position="247"/>
        <end position="272"/>
    </location>
</feature>
<keyword evidence="3 7" id="KW-1133">Transmembrane helix</keyword>
<evidence type="ECO:0000313" key="10">
    <source>
        <dbReference type="Proteomes" id="UP001141327"/>
    </source>
</evidence>
<keyword evidence="4 7" id="KW-0472">Membrane</keyword>
<feature type="region of interest" description="Disordered" evidence="6">
    <location>
        <begin position="391"/>
        <end position="429"/>
    </location>
</feature>
<proteinExistence type="predicted"/>
<feature type="transmembrane region" description="Helical" evidence="7">
    <location>
        <begin position="322"/>
        <end position="345"/>
    </location>
</feature>
<dbReference type="Proteomes" id="UP001141327">
    <property type="component" value="Unassembled WGS sequence"/>
</dbReference>
<feature type="coiled-coil region" evidence="5">
    <location>
        <begin position="471"/>
        <end position="498"/>
    </location>
</feature>
<dbReference type="InterPro" id="IPR028746">
    <property type="entry name" value="CatSper1"/>
</dbReference>
<evidence type="ECO:0000256" key="4">
    <source>
        <dbReference type="ARBA" id="ARBA00023136"/>
    </source>
</evidence>
<keyword evidence="2 7" id="KW-0812">Transmembrane</keyword>
<feature type="domain" description="Ion transport" evidence="8">
    <location>
        <begin position="123"/>
        <end position="353"/>
    </location>
</feature>
<evidence type="ECO:0000259" key="8">
    <source>
        <dbReference type="Pfam" id="PF00520"/>
    </source>
</evidence>
<evidence type="ECO:0000256" key="1">
    <source>
        <dbReference type="ARBA" id="ARBA00004141"/>
    </source>
</evidence>
<evidence type="ECO:0000256" key="7">
    <source>
        <dbReference type="SAM" id="Phobius"/>
    </source>
</evidence>
<dbReference type="InterPro" id="IPR005821">
    <property type="entry name" value="Ion_trans_dom"/>
</dbReference>
<gene>
    <name evidence="9" type="ORF">PAPYR_3942</name>
</gene>
<dbReference type="Pfam" id="PF00520">
    <property type="entry name" value="Ion_trans"/>
    <property type="match status" value="1"/>
</dbReference>
<dbReference type="SUPFAM" id="SSF81324">
    <property type="entry name" value="Voltage-gated potassium channels"/>
    <property type="match status" value="1"/>
</dbReference>
<comment type="caution">
    <text evidence="9">The sequence shown here is derived from an EMBL/GenBank/DDBJ whole genome shotgun (WGS) entry which is preliminary data.</text>
</comment>
<feature type="transmembrane region" description="Helical" evidence="7">
    <location>
        <begin position="148"/>
        <end position="169"/>
    </location>
</feature>
<feature type="compositionally biased region" description="Pro residues" evidence="6">
    <location>
        <begin position="417"/>
        <end position="429"/>
    </location>
</feature>
<accession>A0ABQ8UPC2</accession>
<evidence type="ECO:0000256" key="6">
    <source>
        <dbReference type="SAM" id="MobiDB-lite"/>
    </source>
</evidence>
<name>A0ABQ8UPC2_9EUKA</name>
<feature type="transmembrane region" description="Helical" evidence="7">
    <location>
        <begin position="122"/>
        <end position="142"/>
    </location>
</feature>
<keyword evidence="10" id="KW-1185">Reference proteome</keyword>
<evidence type="ECO:0000256" key="2">
    <source>
        <dbReference type="ARBA" id="ARBA00022692"/>
    </source>
</evidence>
<reference evidence="9" key="1">
    <citation type="journal article" date="2022" name="bioRxiv">
        <title>Genomics of Preaxostyla Flagellates Illuminates Evolutionary Transitions and the Path Towards Mitochondrial Loss.</title>
        <authorList>
            <person name="Novak L.V.F."/>
            <person name="Treitli S.C."/>
            <person name="Pyrih J."/>
            <person name="Halakuc P."/>
            <person name="Pipaliya S.V."/>
            <person name="Vacek V."/>
            <person name="Brzon O."/>
            <person name="Soukal P."/>
            <person name="Eme L."/>
            <person name="Dacks J.B."/>
            <person name="Karnkowska A."/>
            <person name="Elias M."/>
            <person name="Hampl V."/>
        </authorList>
    </citation>
    <scope>NUCLEOTIDE SEQUENCE</scope>
    <source>
        <strain evidence="9">RCP-MX</strain>
    </source>
</reference>